<protein>
    <submittedName>
        <fullName evidence="1">Hemoglobin</fullName>
    </submittedName>
</protein>
<dbReference type="EMBL" id="FZNY01000005">
    <property type="protein sequence ID" value="SNR99692.1"/>
    <property type="molecule type" value="Genomic_DNA"/>
</dbReference>
<organism evidence="1 2">
    <name type="scientific">Dokdonia pacifica</name>
    <dbReference type="NCBI Taxonomy" id="1627892"/>
    <lineage>
        <taxon>Bacteria</taxon>
        <taxon>Pseudomonadati</taxon>
        <taxon>Bacteroidota</taxon>
        <taxon>Flavobacteriia</taxon>
        <taxon>Flavobacteriales</taxon>
        <taxon>Flavobacteriaceae</taxon>
        <taxon>Dokdonia</taxon>
    </lineage>
</organism>
<evidence type="ECO:0000313" key="1">
    <source>
        <dbReference type="EMBL" id="SNR99692.1"/>
    </source>
</evidence>
<accession>A0A239AWI7</accession>
<dbReference type="InterPro" id="IPR012292">
    <property type="entry name" value="Globin/Proto"/>
</dbReference>
<proteinExistence type="predicted"/>
<dbReference type="Proteomes" id="UP000198379">
    <property type="component" value="Unassembled WGS sequence"/>
</dbReference>
<dbReference type="InterPro" id="IPR009050">
    <property type="entry name" value="Globin-like_sf"/>
</dbReference>
<dbReference type="SUPFAM" id="SSF46458">
    <property type="entry name" value="Globin-like"/>
    <property type="match status" value="1"/>
</dbReference>
<dbReference type="GO" id="GO:0019825">
    <property type="term" value="F:oxygen binding"/>
    <property type="evidence" value="ECO:0007669"/>
    <property type="project" value="InterPro"/>
</dbReference>
<evidence type="ECO:0000313" key="2">
    <source>
        <dbReference type="Proteomes" id="UP000198379"/>
    </source>
</evidence>
<dbReference type="OrthoDB" id="25954at2"/>
<keyword evidence="2" id="KW-1185">Reference proteome</keyword>
<name>A0A239AWI7_9FLAO</name>
<dbReference type="AlphaFoldDB" id="A0A239AWI7"/>
<dbReference type="GO" id="GO:0020037">
    <property type="term" value="F:heme binding"/>
    <property type="evidence" value="ECO:0007669"/>
    <property type="project" value="InterPro"/>
</dbReference>
<dbReference type="CDD" id="cd08916">
    <property type="entry name" value="TrHb3_P"/>
    <property type="match status" value="1"/>
</dbReference>
<sequence length="129" mass="15456">MKKEITSREDIHLLVTTFYSRIRKDVYLAPIFERHIHDWKEHFVHLTDFWEAQLFFKKKFTGNPLAKHQQVDAAEGYTIHEQHFGIWINYWIQTIDDLFIGEKAATLKNRARKIGTFLHVGMFNARPKQ</sequence>
<dbReference type="RefSeq" id="WP_089372423.1">
    <property type="nucleotide sequence ID" value="NZ_BMEP01000006.1"/>
</dbReference>
<dbReference type="Gene3D" id="1.10.490.10">
    <property type="entry name" value="Globins"/>
    <property type="match status" value="1"/>
</dbReference>
<reference evidence="1 2" key="1">
    <citation type="submission" date="2017-06" db="EMBL/GenBank/DDBJ databases">
        <authorList>
            <person name="Kim H.J."/>
            <person name="Triplett B.A."/>
        </authorList>
    </citation>
    <scope>NUCLEOTIDE SEQUENCE [LARGE SCALE GENOMIC DNA]</scope>
    <source>
        <strain evidence="1 2">DSM 25597</strain>
    </source>
</reference>
<gene>
    <name evidence="1" type="ORF">SAMN06265376_105166</name>
</gene>